<evidence type="ECO:0000313" key="4">
    <source>
        <dbReference type="EMBL" id="MFC5368937.1"/>
    </source>
</evidence>
<dbReference type="Gene3D" id="1.10.287.1490">
    <property type="match status" value="1"/>
</dbReference>
<dbReference type="PANTHER" id="PTHR32114">
    <property type="entry name" value="ABC TRANSPORTER ABCH.3"/>
    <property type="match status" value="1"/>
</dbReference>
<dbReference type="EMBL" id="JBHSKX010000004">
    <property type="protein sequence ID" value="MFC5368937.1"/>
    <property type="molecule type" value="Genomic_DNA"/>
</dbReference>
<dbReference type="RefSeq" id="WP_227230994.1">
    <property type="nucleotide sequence ID" value="NZ_JAJCVJ010000003.1"/>
</dbReference>
<evidence type="ECO:0000313" key="5">
    <source>
        <dbReference type="Proteomes" id="UP001596201"/>
    </source>
</evidence>
<dbReference type="PANTHER" id="PTHR32114:SF2">
    <property type="entry name" value="ABC TRANSPORTER ABCH.3"/>
    <property type="match status" value="1"/>
</dbReference>
<gene>
    <name evidence="4" type="ORF">ACFPJ5_18585</name>
</gene>
<organism evidence="4 5">
    <name type="scientific">Salinirubrum litoreum</name>
    <dbReference type="NCBI Taxonomy" id="1126234"/>
    <lineage>
        <taxon>Archaea</taxon>
        <taxon>Methanobacteriati</taxon>
        <taxon>Methanobacteriota</taxon>
        <taxon>Stenosarchaea group</taxon>
        <taxon>Halobacteria</taxon>
        <taxon>Halobacteriales</taxon>
        <taxon>Haloferacaceae</taxon>
        <taxon>Salinirubrum</taxon>
    </lineage>
</organism>
<dbReference type="SUPFAM" id="SSF52540">
    <property type="entry name" value="P-loop containing nucleoside triphosphate hydrolases"/>
    <property type="match status" value="1"/>
</dbReference>
<proteinExistence type="inferred from homology"/>
<comment type="similarity">
    <text evidence="2">Belongs to the Sph1/Sph2 family.</text>
</comment>
<dbReference type="NCBIfam" id="NF045487">
    <property type="entry name" value="ASRP"/>
    <property type="match status" value="1"/>
</dbReference>
<dbReference type="Proteomes" id="UP001596201">
    <property type="component" value="Unassembled WGS sequence"/>
</dbReference>
<protein>
    <submittedName>
        <fullName evidence="4">Archaea-specific SMC-related protein</fullName>
    </submittedName>
</protein>
<reference evidence="4 5" key="1">
    <citation type="journal article" date="2019" name="Int. J. Syst. Evol. Microbiol.">
        <title>The Global Catalogue of Microorganisms (GCM) 10K type strain sequencing project: providing services to taxonomists for standard genome sequencing and annotation.</title>
        <authorList>
            <consortium name="The Broad Institute Genomics Platform"/>
            <consortium name="The Broad Institute Genome Sequencing Center for Infectious Disease"/>
            <person name="Wu L."/>
            <person name="Ma J."/>
        </authorList>
    </citation>
    <scope>NUCLEOTIDE SEQUENCE [LARGE SCALE GENOMIC DNA]</scope>
    <source>
        <strain evidence="4 5">CGMCC 1.12237</strain>
    </source>
</reference>
<accession>A0ABD5RGT6</accession>
<keyword evidence="5" id="KW-1185">Reference proteome</keyword>
<evidence type="ECO:0000256" key="1">
    <source>
        <dbReference type="ARBA" id="ARBA00023054"/>
    </source>
</evidence>
<sequence>MTGPELSDGHVRLTARNIGGIEETSVSLTPGVNVLTGRNATNRTSFLRAIMGALGSDGVSLKADAADGEVSLSVAGETYTRRLRRENGSVVTSGDGYLADPELADLFAFLLETNEARQAVVRDEDLRAVLMRPVDTEAIRAEIATLQSDKRDVEARLEELDDLKRDLPTLENRRSTLESEIVDRREALDAKEREIEAANTGVEESRSKQATLDDRLDDLTEARSDLESVRFRIGSQEESLEALRTELDELEGSDPDLTTADAADVTAVETEIDDLRSRQQRLDATVTELQSIVSFNEEMLDGDSDLLDDSLDRETDTEGAVTDRLVGTDALVCWTCGTTVERTAIEETVERLRTLRRELLDERGDVTDRLRDRQMERDRLTEQRKRRRELERRHDQLVAEIDEREAQLASLRDRRAELSDTVERLEAAVDEIPEQDYSEVLALHKEANRLEFEIQQLTDDLAEVEKRITEVEAELAEREDLDARRAEITEQLADRRTKVEQIEAHAVEQFNEHMDAILGLLEYENLQRIWIERRQTEVKEGRRKAIKRVFDLHVIRQSEDGTAYEDTIDHLSESEREVTGLVFALAGYRVHEVHEEVPFMLLDSLEAIDAGRIAALVDYFSEFAPHLVVALLPEDAAALDDSYHRVESI</sequence>
<comment type="caution">
    <text evidence="4">The sequence shown here is derived from an EMBL/GenBank/DDBJ whole genome shotgun (WGS) entry which is preliminary data.</text>
</comment>
<feature type="coiled-coil region" evidence="3">
    <location>
        <begin position="342"/>
        <end position="491"/>
    </location>
</feature>
<feature type="coiled-coil region" evidence="3">
    <location>
        <begin position="136"/>
        <end position="253"/>
    </location>
</feature>
<keyword evidence="1 3" id="KW-0175">Coiled coil</keyword>
<dbReference type="AlphaFoldDB" id="A0ABD5RGT6"/>
<dbReference type="SUPFAM" id="SSF57997">
    <property type="entry name" value="Tropomyosin"/>
    <property type="match status" value="1"/>
</dbReference>
<evidence type="ECO:0000256" key="3">
    <source>
        <dbReference type="SAM" id="Coils"/>
    </source>
</evidence>
<evidence type="ECO:0000256" key="2">
    <source>
        <dbReference type="ARBA" id="ARBA00049666"/>
    </source>
</evidence>
<dbReference type="Gene3D" id="3.40.50.300">
    <property type="entry name" value="P-loop containing nucleotide triphosphate hydrolases"/>
    <property type="match status" value="1"/>
</dbReference>
<name>A0ABD5RGT6_9EURY</name>
<dbReference type="InterPro" id="IPR027417">
    <property type="entry name" value="P-loop_NTPase"/>
</dbReference>